<reference evidence="2 3" key="1">
    <citation type="submission" date="2018-06" db="EMBL/GenBank/DDBJ databases">
        <authorList>
            <consortium name="Pathogen Informatics"/>
            <person name="Doyle S."/>
        </authorList>
    </citation>
    <scope>NUCLEOTIDE SEQUENCE [LARGE SCALE GENOMIC DNA]</scope>
    <source>
        <strain evidence="2 3">NCTC10418</strain>
    </source>
</reference>
<dbReference type="NCBIfam" id="NF007776">
    <property type="entry name" value="PRK10465.1"/>
    <property type="match status" value="1"/>
</dbReference>
<dbReference type="AlphaFoldDB" id="A0A376KL75"/>
<gene>
    <name evidence="2" type="primary">hybE</name>
    <name evidence="2" type="ORF">NCTC10418_01143</name>
</gene>
<dbReference type="Proteomes" id="UP000255460">
    <property type="component" value="Unassembled WGS sequence"/>
</dbReference>
<proteinExistence type="inferred from homology"/>
<evidence type="ECO:0000313" key="3">
    <source>
        <dbReference type="Proteomes" id="UP000255460"/>
    </source>
</evidence>
<protein>
    <submittedName>
        <fullName evidence="2">Hydrogenase-2 component protein</fullName>
    </submittedName>
</protein>
<evidence type="ECO:0000313" key="2">
    <source>
        <dbReference type="EMBL" id="STE83489.1"/>
    </source>
</evidence>
<dbReference type="Pfam" id="PF11939">
    <property type="entry name" value="NiFe-hyd_HybE"/>
    <property type="match status" value="1"/>
</dbReference>
<organism evidence="2 3">
    <name type="scientific">Escherichia coli</name>
    <dbReference type="NCBI Taxonomy" id="562"/>
    <lineage>
        <taxon>Bacteria</taxon>
        <taxon>Pseudomonadati</taxon>
        <taxon>Pseudomonadota</taxon>
        <taxon>Gammaproteobacteria</taxon>
        <taxon>Enterobacterales</taxon>
        <taxon>Enterobacteriaceae</taxon>
        <taxon>Escherichia</taxon>
    </lineage>
</organism>
<dbReference type="InterPro" id="IPR038530">
    <property type="entry name" value="NiFe-hyd_HybE_sf"/>
</dbReference>
<dbReference type="EMBL" id="UFZQ01000001">
    <property type="protein sequence ID" value="STE83489.1"/>
    <property type="molecule type" value="Genomic_DNA"/>
</dbReference>
<dbReference type="InterPro" id="IPR023994">
    <property type="entry name" value="NiFe-hyd_HybE"/>
</dbReference>
<dbReference type="NCBIfam" id="TIGR03993">
    <property type="entry name" value="hydrog_HybE"/>
    <property type="match status" value="1"/>
</dbReference>
<name>A0A376KL75_ECOLX</name>
<sequence length="202" mass="22666">MTEEIAGFQTSPKAQVQAAFEEIARRSMHDLSFLHPSMPVYVSDFTLFEGQWTGCVITPWMLSAVIFPGPDQLWPLRKVSEKIGLQLPYGTMTFTVGELDGVSQYLSCSLMSPLSHSMSIEEGQRLTDDCAARMILSLPVTNPDVTTRRAVAPLAVWSQEWRKCMSCRFARAPLKLSNGRRSSTMLSASPPCGWKYWRALLR</sequence>
<comment type="similarity">
    <text evidence="1">Belongs to the HupJ family.</text>
</comment>
<evidence type="ECO:0000256" key="1">
    <source>
        <dbReference type="ARBA" id="ARBA00006532"/>
    </source>
</evidence>
<accession>A0A376KL75</accession>
<dbReference type="Gene3D" id="3.30.1460.40">
    <property type="entry name" value="[NiFe]-hydrogenase assembly chaperone, HybE"/>
    <property type="match status" value="1"/>
</dbReference>